<proteinExistence type="predicted"/>
<dbReference type="InterPro" id="IPR009050">
    <property type="entry name" value="Globin-like_sf"/>
</dbReference>
<dbReference type="Proteomes" id="UP000776651">
    <property type="component" value="Unassembled WGS sequence"/>
</dbReference>
<evidence type="ECO:0000313" key="5">
    <source>
        <dbReference type="EMBL" id="MBX7489792.1"/>
    </source>
</evidence>
<dbReference type="InterPro" id="IPR001486">
    <property type="entry name" value="Hemoglobin_trunc"/>
</dbReference>
<evidence type="ECO:0000256" key="1">
    <source>
        <dbReference type="ARBA" id="ARBA00022448"/>
    </source>
</evidence>
<organism evidence="5 6">
    <name type="scientific">Qipengyuania pacifica</name>
    <dbReference type="NCBI Taxonomy" id="2860199"/>
    <lineage>
        <taxon>Bacteria</taxon>
        <taxon>Pseudomonadati</taxon>
        <taxon>Pseudomonadota</taxon>
        <taxon>Alphaproteobacteria</taxon>
        <taxon>Sphingomonadales</taxon>
        <taxon>Erythrobacteraceae</taxon>
        <taxon>Qipengyuania</taxon>
    </lineage>
</organism>
<reference evidence="5 6" key="1">
    <citation type="submission" date="2021-08" db="EMBL/GenBank/DDBJ databases">
        <title>Comparative Genomics Analysis of the Genus Qipengyuania Reveals Extensive Genetic Diversity and Metabolic Versatility, Including the Description of Fifteen Novel Species.</title>
        <authorList>
            <person name="Liu Y."/>
        </authorList>
    </citation>
    <scope>NUCLEOTIDE SEQUENCE [LARGE SCALE GENOMIC DNA]</scope>
    <source>
        <strain evidence="5 6">GH25</strain>
    </source>
</reference>
<evidence type="ECO:0000256" key="3">
    <source>
        <dbReference type="ARBA" id="ARBA00022723"/>
    </source>
</evidence>
<name>A0ABS7JK79_9SPHN</name>
<evidence type="ECO:0000256" key="4">
    <source>
        <dbReference type="ARBA" id="ARBA00023004"/>
    </source>
</evidence>
<dbReference type="CDD" id="cd08916">
    <property type="entry name" value="TrHb3_P"/>
    <property type="match status" value="1"/>
</dbReference>
<accession>A0ABS7JK79</accession>
<comment type="caution">
    <text evidence="5">The sequence shown here is derived from an EMBL/GenBank/DDBJ whole genome shotgun (WGS) entry which is preliminary data.</text>
</comment>
<dbReference type="SUPFAM" id="SSF46458">
    <property type="entry name" value="Globin-like"/>
    <property type="match status" value="1"/>
</dbReference>
<keyword evidence="4" id="KW-0408">Iron</keyword>
<sequence length="135" mass="15875">MDKPIVDDLLIERVVHTFYSEVRTDPLIGPIFNHAIQDWDEHLDRLVAFWSSIMNTSGRYKGNPMMKHLAIPDMLGRDRFTRWLEIWRETTDRLCPPEIASAFQDRAARISESLQLGIRFAKARQNDRKEIPRVL</sequence>
<evidence type="ECO:0000313" key="6">
    <source>
        <dbReference type="Proteomes" id="UP000776651"/>
    </source>
</evidence>
<dbReference type="Pfam" id="PF01152">
    <property type="entry name" value="Bac_globin"/>
    <property type="match status" value="1"/>
</dbReference>
<keyword evidence="3" id="KW-0479">Metal-binding</keyword>
<dbReference type="EMBL" id="JAIGNQ010000004">
    <property type="protein sequence ID" value="MBX7489792.1"/>
    <property type="molecule type" value="Genomic_DNA"/>
</dbReference>
<evidence type="ECO:0000256" key="2">
    <source>
        <dbReference type="ARBA" id="ARBA00022617"/>
    </source>
</evidence>
<keyword evidence="2" id="KW-0349">Heme</keyword>
<keyword evidence="6" id="KW-1185">Reference proteome</keyword>
<keyword evidence="1" id="KW-0813">Transport</keyword>
<gene>
    <name evidence="5" type="ORF">K3177_14890</name>
</gene>
<dbReference type="RefSeq" id="WP_221598862.1">
    <property type="nucleotide sequence ID" value="NZ_JAIGNQ010000004.1"/>
</dbReference>
<protein>
    <submittedName>
        <fullName evidence="5">Group III truncated hemoglobin</fullName>
    </submittedName>
</protein>
<dbReference type="InterPro" id="IPR012292">
    <property type="entry name" value="Globin/Proto"/>
</dbReference>
<dbReference type="Gene3D" id="1.10.490.10">
    <property type="entry name" value="Globins"/>
    <property type="match status" value="1"/>
</dbReference>